<protein>
    <submittedName>
        <fullName evidence="7">Glyoxal oxidase</fullName>
    </submittedName>
</protein>
<evidence type="ECO:0000256" key="3">
    <source>
        <dbReference type="ARBA" id="ARBA00023026"/>
    </source>
</evidence>
<sequence>MFGVPELHCDPILPAFQGCLRGQHCSRHGFCEPPIRGPVPVNRTEEIPDKNVSSRAPASTESSTAVPTASTDDKPILPYIDSDKVTVLGSNSNGTQGKVSTSKFGPLIRVDGLCGASHDGALCPHDECCSPYGYCGTTLSHCGAGCQSGACKFGKRPDEKTHAPKVRKKKGGEFKVVGESGVPAMHAALMPNGRVVFLDKIEDYTQLKLDSGYYAYSSEYDPKTNEVVPLAYKTNSFCAGGSFMADGRLVVVGGNADLLWIDPTVGNGFKGIRFLQRELDGHSLDGQDWDEPGQQLDSERWYPTLQILPNGHIIVVAGSLTGLDPGEPKNNNPTYEMLNAEGKPYGTSVAMPILVENQPYYMYPFIHLLRDGNLFVFAARSSELFDVRSNKTLKKYPDLVGDYRIYPNTGSSAMLPLTPENNWEPEVIVCGGGSYVDISSPTENTCGRIKPFDEDPKWDVELMPQGRTMVDSQLLPDGSILWINGCNKGAQGFGIAKDPIYDAWIYDPNKPVRERWYEAGTSEVPRLYHSVALLLLDGTVMVTGSNPVEMPVLTPNPDVPALAYVTEFRVEIYTPPYLAGKKGRDRPSKMEVSTKHLKPDGMKFKIHFVTHGHIRNELKVALYYGGFVTHSLHMGSRLLFLEHEGFESGSLGKHEVTVKMPTSGNVVPPGPYQLYVVVDGVPSVGQFVMVDMEEKYKEDPPKKKPSDDVDETIPDNKKGRKWKKGKNSKGSKGGKKKGKKGKATTGEVKQGISNPKLEFAKAQETVTAHYVN</sequence>
<feature type="disulfide bond" evidence="4">
    <location>
        <begin position="123"/>
        <end position="135"/>
    </location>
</feature>
<dbReference type="CDD" id="cd00035">
    <property type="entry name" value="ChtBD1"/>
    <property type="match status" value="1"/>
</dbReference>
<dbReference type="InterPro" id="IPR036861">
    <property type="entry name" value="Endochitinase-like_sf"/>
</dbReference>
<dbReference type="InterPro" id="IPR015202">
    <property type="entry name" value="GO-like_E_set"/>
</dbReference>
<name>A0A167VLJ0_9EURO</name>
<evidence type="ECO:0000256" key="1">
    <source>
        <dbReference type="ARBA" id="ARBA00022669"/>
    </source>
</evidence>
<dbReference type="InterPro" id="IPR011043">
    <property type="entry name" value="Gal_Oxase/kelch_b-propeller"/>
</dbReference>
<dbReference type="SUPFAM" id="SSF81296">
    <property type="entry name" value="E set domains"/>
    <property type="match status" value="1"/>
</dbReference>
<dbReference type="Proteomes" id="UP000242877">
    <property type="component" value="Unassembled WGS sequence"/>
</dbReference>
<feature type="region of interest" description="Disordered" evidence="5">
    <location>
        <begin position="36"/>
        <end position="77"/>
    </location>
</feature>
<evidence type="ECO:0000259" key="6">
    <source>
        <dbReference type="PROSITE" id="PS50941"/>
    </source>
</evidence>
<keyword evidence="4" id="KW-1015">Disulfide bond</keyword>
<dbReference type="InterPro" id="IPR037293">
    <property type="entry name" value="Gal_Oxidase_central_sf"/>
</dbReference>
<evidence type="ECO:0000313" key="7">
    <source>
        <dbReference type="EMBL" id="KZZ87706.1"/>
    </source>
</evidence>
<keyword evidence="8" id="KW-1185">Reference proteome</keyword>
<dbReference type="Gene3D" id="2.130.10.80">
    <property type="entry name" value="Galactose oxidase/kelch, beta-propeller"/>
    <property type="match status" value="1"/>
</dbReference>
<dbReference type="InterPro" id="IPR013783">
    <property type="entry name" value="Ig-like_fold"/>
</dbReference>
<dbReference type="SUPFAM" id="SSF50965">
    <property type="entry name" value="Galactose oxidase, central domain"/>
    <property type="match status" value="1"/>
</dbReference>
<dbReference type="InterPro" id="IPR001002">
    <property type="entry name" value="Chitin-bd_1"/>
</dbReference>
<keyword evidence="2" id="KW-0732">Signal</keyword>
<dbReference type="PANTHER" id="PTHR32208:SF21">
    <property type="entry name" value="LOW QUALITY PROTEIN: ALDEHYDE OXIDASE GLOX-LIKE"/>
    <property type="match status" value="1"/>
</dbReference>
<dbReference type="EMBL" id="AZGZ01000031">
    <property type="protein sequence ID" value="KZZ87706.1"/>
    <property type="molecule type" value="Genomic_DNA"/>
</dbReference>
<dbReference type="Pfam" id="PF00187">
    <property type="entry name" value="Chitin_bind_1"/>
    <property type="match status" value="1"/>
</dbReference>
<dbReference type="InterPro" id="IPR014756">
    <property type="entry name" value="Ig_E-set"/>
</dbReference>
<evidence type="ECO:0000256" key="2">
    <source>
        <dbReference type="ARBA" id="ARBA00022729"/>
    </source>
</evidence>
<gene>
    <name evidence="7" type="ORF">AAP_05410</name>
</gene>
<evidence type="ECO:0000313" key="8">
    <source>
        <dbReference type="Proteomes" id="UP000242877"/>
    </source>
</evidence>
<feature type="compositionally biased region" description="Basic residues" evidence="5">
    <location>
        <begin position="718"/>
        <end position="742"/>
    </location>
</feature>
<dbReference type="InterPro" id="IPR009880">
    <property type="entry name" value="Glyoxal_oxidase_N"/>
</dbReference>
<reference evidence="7 8" key="1">
    <citation type="journal article" date="2016" name="Genome Biol. Evol.">
        <title>Divergent and convergent evolution of fungal pathogenicity.</title>
        <authorList>
            <person name="Shang Y."/>
            <person name="Xiao G."/>
            <person name="Zheng P."/>
            <person name="Cen K."/>
            <person name="Zhan S."/>
            <person name="Wang C."/>
        </authorList>
    </citation>
    <scope>NUCLEOTIDE SEQUENCE [LARGE SCALE GENOMIC DNA]</scope>
    <source>
        <strain evidence="7 8">ARSEF 7405</strain>
    </source>
</reference>
<dbReference type="AlphaFoldDB" id="A0A167VLJ0"/>
<proteinExistence type="predicted"/>
<dbReference type="PROSITE" id="PS50941">
    <property type="entry name" value="CHIT_BIND_I_2"/>
    <property type="match status" value="1"/>
</dbReference>
<dbReference type="Pfam" id="PF09118">
    <property type="entry name" value="GO-like_E_set"/>
    <property type="match status" value="1"/>
</dbReference>
<feature type="compositionally biased region" description="Polar residues" evidence="5">
    <location>
        <begin position="51"/>
        <end position="70"/>
    </location>
</feature>
<dbReference type="SMART" id="SM00270">
    <property type="entry name" value="ChtBD1"/>
    <property type="match status" value="1"/>
</dbReference>
<organism evidence="7 8">
    <name type="scientific">Ascosphaera apis ARSEF 7405</name>
    <dbReference type="NCBI Taxonomy" id="392613"/>
    <lineage>
        <taxon>Eukaryota</taxon>
        <taxon>Fungi</taxon>
        <taxon>Dikarya</taxon>
        <taxon>Ascomycota</taxon>
        <taxon>Pezizomycotina</taxon>
        <taxon>Eurotiomycetes</taxon>
        <taxon>Eurotiomycetidae</taxon>
        <taxon>Onygenales</taxon>
        <taxon>Ascosphaeraceae</taxon>
        <taxon>Ascosphaera</taxon>
    </lineage>
</organism>
<feature type="domain" description="Chitin-binding type-1" evidence="6">
    <location>
        <begin position="111"/>
        <end position="153"/>
    </location>
</feature>
<comment type="caution">
    <text evidence="7">The sequence shown here is derived from an EMBL/GenBank/DDBJ whole genome shotgun (WGS) entry which is preliminary data.</text>
</comment>
<evidence type="ECO:0000256" key="4">
    <source>
        <dbReference type="PROSITE-ProRule" id="PRU00261"/>
    </source>
</evidence>
<keyword evidence="3" id="KW-0843">Virulence</keyword>
<feature type="disulfide bond" evidence="4">
    <location>
        <begin position="128"/>
        <end position="142"/>
    </location>
</feature>
<feature type="region of interest" description="Disordered" evidence="5">
    <location>
        <begin position="694"/>
        <end position="772"/>
    </location>
</feature>
<comment type="caution">
    <text evidence="4">Lacks conserved residue(s) required for the propagation of feature annotation.</text>
</comment>
<dbReference type="Gene3D" id="3.30.60.10">
    <property type="entry name" value="Endochitinase-like"/>
    <property type="match status" value="1"/>
</dbReference>
<dbReference type="SUPFAM" id="SSF57016">
    <property type="entry name" value="Plant lectins/antimicrobial peptides"/>
    <property type="match status" value="1"/>
</dbReference>
<feature type="compositionally biased region" description="Basic and acidic residues" evidence="5">
    <location>
        <begin position="694"/>
        <end position="707"/>
    </location>
</feature>
<accession>A0A167VLJ0</accession>
<dbReference type="OrthoDB" id="2019572at2759"/>
<dbReference type="VEuPathDB" id="FungiDB:AAP_05410"/>
<dbReference type="Gene3D" id="2.60.40.10">
    <property type="entry name" value="Immunoglobulins"/>
    <property type="match status" value="1"/>
</dbReference>
<keyword evidence="1 4" id="KW-0147">Chitin-binding</keyword>
<dbReference type="PANTHER" id="PTHR32208">
    <property type="entry name" value="SECRETED PROTEIN-RELATED"/>
    <property type="match status" value="1"/>
</dbReference>
<dbReference type="Pfam" id="PF07250">
    <property type="entry name" value="Glyoxal_oxid_N"/>
    <property type="match status" value="1"/>
</dbReference>
<dbReference type="GO" id="GO:0008061">
    <property type="term" value="F:chitin binding"/>
    <property type="evidence" value="ECO:0007669"/>
    <property type="project" value="UniProtKB-UniRule"/>
</dbReference>
<dbReference type="CDD" id="cd02851">
    <property type="entry name" value="E_set_GO_C"/>
    <property type="match status" value="1"/>
</dbReference>
<feature type="disulfide bond" evidence="4">
    <location>
        <begin position="114"/>
        <end position="129"/>
    </location>
</feature>
<evidence type="ECO:0000256" key="5">
    <source>
        <dbReference type="SAM" id="MobiDB-lite"/>
    </source>
</evidence>